<dbReference type="InterPro" id="IPR023230">
    <property type="entry name" value="Glyco_hydro_2_CS"/>
</dbReference>
<dbReference type="InterPro" id="IPR006103">
    <property type="entry name" value="Glyco_hydro_2_cat"/>
</dbReference>
<dbReference type="Pfam" id="PF02836">
    <property type="entry name" value="Glyco_hydro_2_C"/>
    <property type="match status" value="1"/>
</dbReference>
<comment type="catalytic activity">
    <reaction evidence="1 8">
        <text>Hydrolysis of terminal non-reducing beta-D-galactose residues in beta-D-galactosides.</text>
        <dbReference type="EC" id="3.2.1.23"/>
    </reaction>
</comment>
<organism evidence="10 11">
    <name type="scientific">Planococcus faecalis</name>
    <dbReference type="NCBI Taxonomy" id="1598147"/>
    <lineage>
        <taxon>Bacteria</taxon>
        <taxon>Bacillati</taxon>
        <taxon>Bacillota</taxon>
        <taxon>Bacilli</taxon>
        <taxon>Bacillales</taxon>
        <taxon>Caryophanaceae</taxon>
        <taxon>Planococcus</taxon>
    </lineage>
</organism>
<dbReference type="SUPFAM" id="SSF49303">
    <property type="entry name" value="beta-Galactosidase/glucuronidase domain"/>
    <property type="match status" value="2"/>
</dbReference>
<dbReference type="InterPro" id="IPR011013">
    <property type="entry name" value="Gal_mutarotase_sf_dom"/>
</dbReference>
<dbReference type="Gene3D" id="3.20.20.80">
    <property type="entry name" value="Glycosidases"/>
    <property type="match status" value="1"/>
</dbReference>
<evidence type="ECO:0000313" key="11">
    <source>
        <dbReference type="Proteomes" id="UP000189661"/>
    </source>
</evidence>
<dbReference type="SUPFAM" id="SSF74650">
    <property type="entry name" value="Galactose mutarotase-like"/>
    <property type="match status" value="1"/>
</dbReference>
<name>A0ABM6IPF4_9BACL</name>
<dbReference type="SUPFAM" id="SSF49785">
    <property type="entry name" value="Galactose-binding domain-like"/>
    <property type="match status" value="1"/>
</dbReference>
<evidence type="ECO:0000256" key="7">
    <source>
        <dbReference type="ARBA" id="ARBA00032230"/>
    </source>
</evidence>
<evidence type="ECO:0000313" key="10">
    <source>
        <dbReference type="EMBL" id="AQU78459.1"/>
    </source>
</evidence>
<dbReference type="Proteomes" id="UP000189661">
    <property type="component" value="Chromosome"/>
</dbReference>
<evidence type="ECO:0000256" key="2">
    <source>
        <dbReference type="ARBA" id="ARBA00007401"/>
    </source>
</evidence>
<dbReference type="PANTHER" id="PTHR46323">
    <property type="entry name" value="BETA-GALACTOSIDASE"/>
    <property type="match status" value="1"/>
</dbReference>
<dbReference type="Gene3D" id="2.60.40.10">
    <property type="entry name" value="Immunoglobulins"/>
    <property type="match status" value="2"/>
</dbReference>
<dbReference type="EMBL" id="CP019401">
    <property type="protein sequence ID" value="AQU78459.1"/>
    <property type="molecule type" value="Genomic_DNA"/>
</dbReference>
<evidence type="ECO:0000256" key="3">
    <source>
        <dbReference type="ARBA" id="ARBA00012756"/>
    </source>
</evidence>
<keyword evidence="5 8" id="KW-0378">Hydrolase</keyword>
<sequence>MQRKMKRWEDVSLLAMNRLPAHSDFYRYKQIKEALEVTKEKSDGYQSLDGDWKFLYLQAPEYSPQHFEQAEFDIASLDTIAVPSCWQLQGYGNMHYTDVLYLIPLNPPYVPHENPTGIYFKDLVVENIAQDENIVLKFNGVDSAFDLFVNGQHAGYSKVSRLPSEFDITDLIHEGTNRLTVRVYQFSDGTYLEDQDMWWFSGIYRSVELFRHHKDTLQDVWIETIPDESYESFMFRINGSFWTDSIKKVDIQIYLNGKEQNSLAVGVEGGSFQATKEISKPLLWSAETPHLYTAVLQYDLPSGISESVPVRFGFRSIEIKDNEMRVNGKRIFFNGVNRHDFNPDQGRTVTYEDMLQDVLLMKQHNINAVRTAHYPNQDVFYDLCDEYGLYVIDETDLECHGFENTGNYNWISDNEQWEKQYVDRAIRMVKRDRNHPSVIIWSLGNESGVGRNFTAMYDAIKKTDATRLVHYEGDRVAAYSDMYTTMYTRLNALEEIGQDAEGKKPHLLCEYGHAMGNGPGGLTEYQEVMRKYPRLQGGFIWEWYDHGIRKTDDEGNTYFLYGGDYGDFPTNGNFCIDGLVFPDRTPSPALIEYKKVIEPIVTEATAGNPFRVKLKNRYDFRNLKGIHLRIRVESFSELIEEVEVELPNLSAGEELEYTLPIDQAKALAHEEVWLRFIYSEPEATNYAEKGHSITRESFLVEVTKRNKTVKDLALTSKKNISVEETPVRLHLTSPHFQAEFSKVEGTLISFALDGEKIVEDGPELTLWRASIDNDMYKRDAWLNKYFIKNAKEQMVSLEYHVGDGFVDVEIQKYMSSLNQAWGFNVRYHYRITSHGVLNLQLVGEKVSRGNEIPDMLPRIGINMKLNQAYNEVTWYGRGDSENYQDSKRSQPIGLYTKSVEELHTDYVYPQENGSRCDVSFLALSKGQQSILINFKEIRDFTIHDYEVAALEAAQHRGEIEKSPYNVLTVDYRQSGLGSNSCGEEQLPPYRVGVEDFEMTLEIRAIPKSNLIEESRFFVAR</sequence>
<dbReference type="PANTHER" id="PTHR46323:SF2">
    <property type="entry name" value="BETA-GALACTOSIDASE"/>
    <property type="match status" value="1"/>
</dbReference>
<evidence type="ECO:0000256" key="5">
    <source>
        <dbReference type="ARBA" id="ARBA00022801"/>
    </source>
</evidence>
<evidence type="ECO:0000256" key="4">
    <source>
        <dbReference type="ARBA" id="ARBA00013303"/>
    </source>
</evidence>
<dbReference type="PRINTS" id="PR00132">
    <property type="entry name" value="GLHYDRLASE2"/>
</dbReference>
<dbReference type="Pfam" id="PF16353">
    <property type="entry name" value="LacZ_4"/>
    <property type="match status" value="1"/>
</dbReference>
<evidence type="ECO:0000256" key="6">
    <source>
        <dbReference type="ARBA" id="ARBA00023295"/>
    </source>
</evidence>
<keyword evidence="11" id="KW-1185">Reference proteome</keyword>
<evidence type="ECO:0000256" key="8">
    <source>
        <dbReference type="RuleBase" id="RU361154"/>
    </source>
</evidence>
<dbReference type="InterPro" id="IPR006101">
    <property type="entry name" value="Glyco_hydro_2"/>
</dbReference>
<dbReference type="Gene3D" id="2.70.98.10">
    <property type="match status" value="1"/>
</dbReference>
<dbReference type="InterPro" id="IPR013783">
    <property type="entry name" value="Ig-like_fold"/>
</dbReference>
<feature type="domain" description="Beta galactosidase small chain/" evidence="9">
    <location>
        <begin position="730"/>
        <end position="1003"/>
    </location>
</feature>
<dbReference type="SMART" id="SM01038">
    <property type="entry name" value="Bgal_small_N"/>
    <property type="match status" value="1"/>
</dbReference>
<protein>
    <recommendedName>
        <fullName evidence="4 8">Beta-galactosidase</fullName>
        <ecNumber evidence="3 8">3.2.1.23</ecNumber>
    </recommendedName>
    <alternativeName>
        <fullName evidence="7 8">Lactase</fullName>
    </alternativeName>
</protein>
<comment type="similarity">
    <text evidence="2 8">Belongs to the glycosyl hydrolase 2 family.</text>
</comment>
<dbReference type="InterPro" id="IPR004199">
    <property type="entry name" value="B-gal_small/dom_5"/>
</dbReference>
<gene>
    <name evidence="10" type="ORF">AJGP001_03725</name>
</gene>
<accession>A0ABM6IPF4</accession>
<dbReference type="Pfam" id="PF02929">
    <property type="entry name" value="Bgal_small_N"/>
    <property type="match status" value="1"/>
</dbReference>
<keyword evidence="6 8" id="KW-0326">Glycosidase</keyword>
<dbReference type="Pfam" id="PF02837">
    <property type="entry name" value="Glyco_hydro_2_N"/>
    <property type="match status" value="1"/>
</dbReference>
<dbReference type="PROSITE" id="PS00608">
    <property type="entry name" value="GLYCOSYL_HYDROL_F2_2"/>
    <property type="match status" value="1"/>
</dbReference>
<dbReference type="InterPro" id="IPR008979">
    <property type="entry name" value="Galactose-bd-like_sf"/>
</dbReference>
<dbReference type="InterPro" id="IPR050347">
    <property type="entry name" value="Bact_Beta-galactosidase"/>
</dbReference>
<dbReference type="EC" id="3.2.1.23" evidence="3 8"/>
<dbReference type="InterPro" id="IPR014718">
    <property type="entry name" value="GH-type_carb-bd"/>
</dbReference>
<dbReference type="Gene3D" id="2.60.120.260">
    <property type="entry name" value="Galactose-binding domain-like"/>
    <property type="match status" value="1"/>
</dbReference>
<dbReference type="SUPFAM" id="SSF51445">
    <property type="entry name" value="(Trans)glycosidases"/>
    <property type="match status" value="1"/>
</dbReference>
<dbReference type="InterPro" id="IPR023232">
    <property type="entry name" value="Glyco_hydro_2_AS"/>
</dbReference>
<proteinExistence type="inferred from homology"/>
<dbReference type="InterPro" id="IPR036156">
    <property type="entry name" value="Beta-gal/glucu_dom_sf"/>
</dbReference>
<dbReference type="RefSeq" id="WP_071153908.1">
    <property type="nucleotide sequence ID" value="NZ_CP019401.1"/>
</dbReference>
<evidence type="ECO:0000259" key="9">
    <source>
        <dbReference type="SMART" id="SM01038"/>
    </source>
</evidence>
<dbReference type="Pfam" id="PF00703">
    <property type="entry name" value="Glyco_hydro_2"/>
    <property type="match status" value="1"/>
</dbReference>
<dbReference type="InterPro" id="IPR032312">
    <property type="entry name" value="LacZ_4"/>
</dbReference>
<reference evidence="10 11" key="1">
    <citation type="submission" date="2017-01" db="EMBL/GenBank/DDBJ databases">
        <title>Planococcus faecalis genome complete sequence.</title>
        <authorList>
            <person name="Lee P.C."/>
        </authorList>
    </citation>
    <scope>NUCLEOTIDE SEQUENCE [LARGE SCALE GENOMIC DNA]</scope>
    <source>
        <strain evidence="10 11">AJ003</strain>
    </source>
</reference>
<dbReference type="InterPro" id="IPR006104">
    <property type="entry name" value="Glyco_hydro_2_N"/>
</dbReference>
<dbReference type="InterPro" id="IPR017853">
    <property type="entry name" value="GH"/>
</dbReference>
<dbReference type="InterPro" id="IPR006102">
    <property type="entry name" value="Ig-like_GH2"/>
</dbReference>
<dbReference type="PROSITE" id="PS00719">
    <property type="entry name" value="GLYCOSYL_HYDROL_F2_1"/>
    <property type="match status" value="1"/>
</dbReference>
<evidence type="ECO:0000256" key="1">
    <source>
        <dbReference type="ARBA" id="ARBA00001412"/>
    </source>
</evidence>